<keyword evidence="11" id="KW-0267">Excision nuclease</keyword>
<keyword evidence="2" id="KW-0963">Cytoplasm</keyword>
<dbReference type="GO" id="GO:0008270">
    <property type="term" value="F:zinc ion binding"/>
    <property type="evidence" value="ECO:0007669"/>
    <property type="project" value="UniProtKB-KW"/>
</dbReference>
<protein>
    <recommendedName>
        <fullName evidence="14">ABC transporter domain-containing protein</fullName>
    </recommendedName>
</protein>
<dbReference type="Gene3D" id="3.40.50.300">
    <property type="entry name" value="P-loop containing nucleotide triphosphate hydrolases"/>
    <property type="match status" value="2"/>
</dbReference>
<dbReference type="GO" id="GO:0006289">
    <property type="term" value="P:nucleotide-excision repair"/>
    <property type="evidence" value="ECO:0007669"/>
    <property type="project" value="InterPro"/>
</dbReference>
<dbReference type="Proteomes" id="UP000682733">
    <property type="component" value="Unassembled WGS sequence"/>
</dbReference>
<dbReference type="Gene3D" id="1.20.1580.10">
    <property type="entry name" value="ABC transporter ATPase like domain"/>
    <property type="match status" value="1"/>
</dbReference>
<keyword evidence="9" id="KW-0862">Zinc</keyword>
<evidence type="ECO:0000256" key="13">
    <source>
        <dbReference type="ARBA" id="ARBA00023204"/>
    </source>
</evidence>
<evidence type="ECO:0000256" key="3">
    <source>
        <dbReference type="ARBA" id="ARBA00022723"/>
    </source>
</evidence>
<dbReference type="InterPro" id="IPR027417">
    <property type="entry name" value="P-loop_NTPase"/>
</dbReference>
<evidence type="ECO:0000256" key="11">
    <source>
        <dbReference type="ARBA" id="ARBA00022881"/>
    </source>
</evidence>
<gene>
    <name evidence="15" type="ORF">OVA965_LOCUS440</name>
    <name evidence="16" type="ORF">TMI583_LOCUS440</name>
</gene>
<dbReference type="AlphaFoldDB" id="A0A8S2GDZ0"/>
<dbReference type="PROSITE" id="PS00211">
    <property type="entry name" value="ABC_TRANSPORTER_1"/>
    <property type="match status" value="2"/>
</dbReference>
<keyword evidence="7" id="KW-0228">DNA excision</keyword>
<dbReference type="GO" id="GO:0004518">
    <property type="term" value="F:nuclease activity"/>
    <property type="evidence" value="ECO:0007669"/>
    <property type="project" value="UniProtKB-KW"/>
</dbReference>
<proteinExistence type="predicted"/>
<dbReference type="InterPro" id="IPR003439">
    <property type="entry name" value="ABC_transporter-like_ATP-bd"/>
</dbReference>
<dbReference type="EMBL" id="CAJOBA010000057">
    <property type="protein sequence ID" value="CAF3499581.1"/>
    <property type="molecule type" value="Genomic_DNA"/>
</dbReference>
<comment type="caution">
    <text evidence="16">The sequence shown here is derived from an EMBL/GenBank/DDBJ whole genome shotgun (WGS) entry which is preliminary data.</text>
</comment>
<dbReference type="PANTHER" id="PTHR43152">
    <property type="entry name" value="UVRABC SYSTEM PROTEIN A"/>
    <property type="match status" value="1"/>
</dbReference>
<comment type="subcellular location">
    <subcellularLocation>
        <location evidence="1">Cytoplasm</location>
    </subcellularLocation>
</comment>
<dbReference type="GO" id="GO:0005524">
    <property type="term" value="F:ATP binding"/>
    <property type="evidence" value="ECO:0007669"/>
    <property type="project" value="UniProtKB-KW"/>
</dbReference>
<evidence type="ECO:0000256" key="8">
    <source>
        <dbReference type="ARBA" id="ARBA00022771"/>
    </source>
</evidence>
<evidence type="ECO:0000313" key="15">
    <source>
        <dbReference type="EMBL" id="CAF0726081.1"/>
    </source>
</evidence>
<evidence type="ECO:0000259" key="14">
    <source>
        <dbReference type="PROSITE" id="PS50893"/>
    </source>
</evidence>
<dbReference type="CDD" id="cd03271">
    <property type="entry name" value="ABC_UvrA_II"/>
    <property type="match status" value="1"/>
</dbReference>
<evidence type="ECO:0000256" key="2">
    <source>
        <dbReference type="ARBA" id="ARBA00022490"/>
    </source>
</evidence>
<dbReference type="PANTHER" id="PTHR43152:SF3">
    <property type="entry name" value="UVRABC SYSTEM PROTEIN A"/>
    <property type="match status" value="1"/>
</dbReference>
<keyword evidence="3" id="KW-0479">Metal-binding</keyword>
<reference evidence="16" key="1">
    <citation type="submission" date="2021-02" db="EMBL/GenBank/DDBJ databases">
        <authorList>
            <person name="Nowell W R."/>
        </authorList>
    </citation>
    <scope>NUCLEOTIDE SEQUENCE</scope>
</reference>
<dbReference type="GO" id="GO:0003677">
    <property type="term" value="F:DNA binding"/>
    <property type="evidence" value="ECO:0007669"/>
    <property type="project" value="UniProtKB-KW"/>
</dbReference>
<dbReference type="InterPro" id="IPR017871">
    <property type="entry name" value="ABC_transporter-like_CS"/>
</dbReference>
<dbReference type="GO" id="GO:0009380">
    <property type="term" value="C:excinuclease repair complex"/>
    <property type="evidence" value="ECO:0007669"/>
    <property type="project" value="InterPro"/>
</dbReference>
<evidence type="ECO:0000256" key="12">
    <source>
        <dbReference type="ARBA" id="ARBA00023125"/>
    </source>
</evidence>
<organism evidence="16 17">
    <name type="scientific">Didymodactylos carnosus</name>
    <dbReference type="NCBI Taxonomy" id="1234261"/>
    <lineage>
        <taxon>Eukaryota</taxon>
        <taxon>Metazoa</taxon>
        <taxon>Spiralia</taxon>
        <taxon>Gnathifera</taxon>
        <taxon>Rotifera</taxon>
        <taxon>Eurotatoria</taxon>
        <taxon>Bdelloidea</taxon>
        <taxon>Philodinida</taxon>
        <taxon>Philodinidae</taxon>
        <taxon>Didymodactylos</taxon>
    </lineage>
</organism>
<sequence>MNGSEEAISYELKSINGIRNRKHDRIEGVGELVKRRHLETTSEMAREYYSKFMAERTCKTCKGARLGEQALSVKIAKKNIVEITDLPINEEIDFFLNVKLTKEQQQIGNLALKEVINRLSFLDNVGLGYLSLSRTAATLSGGESQRIRLATQIGSKLTNVLYVLDEPSIGLHQRDNEKLILALKKMRDLGNSLIVVEHDEETMMEADHLIDIGPGAGNLGGQLVSQGTPAEVAADPKSITGRYLSGIDSIPIPTRRRGGNGFTIELKGATGNNLKNVNITIPLGKFAVITGVSGSGKSTLITETLVKAIEKKLVSPFVRPSPYKEIKGLHNVQKIISISQDPIGRTPRSNPSTYVGVFDDIREVFAMTPEARAKGYEKGRFSFNVRGGCEKCQGDGTIRIEMHFLPDVFVNCEDCSGKKYNEETLHVKFKGKSIYDILQMNVHEALEFFAPFPNIHRKFSLMEEVGLGYLRIGASAIHLSGGEAQRIKLAKFLQRKATGKTVFTLDEPTTGLHIDDVKRLIKVLDSIVDNGDTVIVIEHNLDIIKVADHIIDMGPEGGNAGGTIMATGTPEQVITKQDLTHTGVFLKKLMEKELLRTRRRAK</sequence>
<evidence type="ECO:0000313" key="17">
    <source>
        <dbReference type="Proteomes" id="UP000682733"/>
    </source>
</evidence>
<name>A0A8S2GDZ0_9BILA</name>
<evidence type="ECO:0000256" key="5">
    <source>
        <dbReference type="ARBA" id="ARBA00022741"/>
    </source>
</evidence>
<feature type="domain" description="ABC transporter" evidence="14">
    <location>
        <begin position="256"/>
        <end position="586"/>
    </location>
</feature>
<evidence type="ECO:0000313" key="16">
    <source>
        <dbReference type="EMBL" id="CAF3499581.1"/>
    </source>
</evidence>
<keyword evidence="10" id="KW-0067">ATP-binding</keyword>
<dbReference type="Proteomes" id="UP000677228">
    <property type="component" value="Unassembled WGS sequence"/>
</dbReference>
<evidence type="ECO:0000256" key="9">
    <source>
        <dbReference type="ARBA" id="ARBA00022833"/>
    </source>
</evidence>
<dbReference type="GO" id="GO:0016887">
    <property type="term" value="F:ATP hydrolysis activity"/>
    <property type="evidence" value="ECO:0007669"/>
    <property type="project" value="InterPro"/>
</dbReference>
<keyword evidence="6" id="KW-0227">DNA damage</keyword>
<evidence type="ECO:0000256" key="7">
    <source>
        <dbReference type="ARBA" id="ARBA00022769"/>
    </source>
</evidence>
<keyword evidence="8" id="KW-0863">Zinc-finger</keyword>
<dbReference type="SUPFAM" id="SSF52540">
    <property type="entry name" value="P-loop containing nucleoside triphosphate hydrolases"/>
    <property type="match status" value="2"/>
</dbReference>
<dbReference type="NCBIfam" id="TIGR00630">
    <property type="entry name" value="uvra"/>
    <property type="match status" value="1"/>
</dbReference>
<dbReference type="EMBL" id="CAJNOK010000057">
    <property type="protein sequence ID" value="CAF0726081.1"/>
    <property type="molecule type" value="Genomic_DNA"/>
</dbReference>
<keyword evidence="12" id="KW-0238">DNA-binding</keyword>
<dbReference type="GO" id="GO:0005737">
    <property type="term" value="C:cytoplasm"/>
    <property type="evidence" value="ECO:0007669"/>
    <property type="project" value="UniProtKB-SubCell"/>
</dbReference>
<keyword evidence="4" id="KW-0677">Repeat</keyword>
<evidence type="ECO:0000256" key="4">
    <source>
        <dbReference type="ARBA" id="ARBA00022737"/>
    </source>
</evidence>
<dbReference type="InterPro" id="IPR004602">
    <property type="entry name" value="UvrA"/>
</dbReference>
<accession>A0A8S2GDZ0</accession>
<evidence type="ECO:0000256" key="1">
    <source>
        <dbReference type="ARBA" id="ARBA00004496"/>
    </source>
</evidence>
<keyword evidence="13" id="KW-0234">DNA repair</keyword>
<evidence type="ECO:0000256" key="6">
    <source>
        <dbReference type="ARBA" id="ARBA00022763"/>
    </source>
</evidence>
<dbReference type="PROSITE" id="PS50893">
    <property type="entry name" value="ABC_TRANSPORTER_2"/>
    <property type="match status" value="1"/>
</dbReference>
<evidence type="ECO:0000256" key="10">
    <source>
        <dbReference type="ARBA" id="ARBA00022840"/>
    </source>
</evidence>
<keyword evidence="5" id="KW-0547">Nucleotide-binding</keyword>